<protein>
    <submittedName>
        <fullName evidence="4">Putative chemotaxis protein CheC</fullName>
    </submittedName>
</protein>
<accession>V2XYY5</accession>
<keyword evidence="1" id="KW-0145">Chemotaxis</keyword>
<dbReference type="GO" id="GO:0006935">
    <property type="term" value="P:chemotaxis"/>
    <property type="evidence" value="ECO:0007669"/>
    <property type="project" value="UniProtKB-KW"/>
</dbReference>
<evidence type="ECO:0000313" key="5">
    <source>
        <dbReference type="Proteomes" id="UP000018227"/>
    </source>
</evidence>
<dbReference type="InterPro" id="IPR028976">
    <property type="entry name" value="CheC-like_sf"/>
</dbReference>
<proteinExistence type="predicted"/>
<dbReference type="PANTHER" id="PTHR43693">
    <property type="entry name" value="PROTEIN PHOSPHATASE CHEZ"/>
    <property type="match status" value="1"/>
</dbReference>
<evidence type="ECO:0000256" key="1">
    <source>
        <dbReference type="ARBA" id="ARBA00022500"/>
    </source>
</evidence>
<dbReference type="Proteomes" id="UP000018227">
    <property type="component" value="Unassembled WGS sequence"/>
</dbReference>
<keyword evidence="5" id="KW-1185">Reference proteome</keyword>
<dbReference type="PANTHER" id="PTHR43693:SF1">
    <property type="entry name" value="PROTEIN PHOSPHATASE CHEZ"/>
    <property type="match status" value="1"/>
</dbReference>
<sequence>MANFDLNNVDGMQFDVLRELGNIGAGNATTALSSMLNTKVDMNVPKVDLLGFDELHEIMGGAETIVVGILVTLDADIDGMMMFMMKTKSAFGLVDILFGRPVGTTPEDAELDEMSLSALKELGNIISGAYISSLSSMTNLTINQSIPYLSIDMAGAILSVPAIEFGKLGDKALLIESQFMEDNNDVTGYFILTPTIDSYNKILTSLGL</sequence>
<dbReference type="GO" id="GO:0016787">
    <property type="term" value="F:hydrolase activity"/>
    <property type="evidence" value="ECO:0007669"/>
    <property type="project" value="UniProtKB-KW"/>
</dbReference>
<dbReference type="CDD" id="cd17909">
    <property type="entry name" value="CheC_ClassI"/>
    <property type="match status" value="1"/>
</dbReference>
<evidence type="ECO:0000256" key="2">
    <source>
        <dbReference type="ARBA" id="ARBA00022801"/>
    </source>
</evidence>
<evidence type="ECO:0000313" key="4">
    <source>
        <dbReference type="EMBL" id="ESL01943.1"/>
    </source>
</evidence>
<dbReference type="SUPFAM" id="SSF103039">
    <property type="entry name" value="CheC-like"/>
    <property type="match status" value="1"/>
</dbReference>
<name>V2XYY5_9FIRM</name>
<organism evidence="4 5">
    <name type="scientific">Catonella morbi ATCC 51271</name>
    <dbReference type="NCBI Taxonomy" id="592026"/>
    <lineage>
        <taxon>Bacteria</taxon>
        <taxon>Bacillati</taxon>
        <taxon>Bacillota</taxon>
        <taxon>Clostridia</taxon>
        <taxon>Lachnospirales</taxon>
        <taxon>Lachnospiraceae</taxon>
        <taxon>Catonella</taxon>
    </lineage>
</organism>
<dbReference type="HOGENOM" id="CLU_087860_2_0_9"/>
<dbReference type="AlphaFoldDB" id="V2XYY5"/>
<dbReference type="InterPro" id="IPR007597">
    <property type="entry name" value="CheC"/>
</dbReference>
<evidence type="ECO:0000259" key="3">
    <source>
        <dbReference type="Pfam" id="PF04509"/>
    </source>
</evidence>
<dbReference type="RefSeq" id="WP_023355605.1">
    <property type="nucleotide sequence ID" value="NZ_KI535370.1"/>
</dbReference>
<dbReference type="Pfam" id="PF04509">
    <property type="entry name" value="CheC"/>
    <property type="match status" value="2"/>
</dbReference>
<dbReference type="Gene3D" id="3.40.1550.10">
    <property type="entry name" value="CheC-like"/>
    <property type="match status" value="1"/>
</dbReference>
<dbReference type="InterPro" id="IPR050992">
    <property type="entry name" value="CheZ_family_phosphatases"/>
</dbReference>
<gene>
    <name evidence="4" type="ORF">GCWU0000282_002761</name>
</gene>
<dbReference type="STRING" id="592026.GCWU0000282_002761"/>
<keyword evidence="2" id="KW-0378">Hydrolase</keyword>
<feature type="domain" description="CheC-like protein" evidence="3">
    <location>
        <begin position="12"/>
        <end position="47"/>
    </location>
</feature>
<dbReference type="EMBL" id="ACIL03000017">
    <property type="protein sequence ID" value="ESL01943.1"/>
    <property type="molecule type" value="Genomic_DNA"/>
</dbReference>
<feature type="domain" description="CheC-like protein" evidence="3">
    <location>
        <begin position="114"/>
        <end position="144"/>
    </location>
</feature>
<dbReference type="eggNOG" id="COG1776">
    <property type="taxonomic scope" value="Bacteria"/>
</dbReference>
<reference evidence="4 5" key="1">
    <citation type="submission" date="2013-06" db="EMBL/GenBank/DDBJ databases">
        <authorList>
            <person name="Weinstock G."/>
            <person name="Sodergren E."/>
            <person name="Clifton S."/>
            <person name="Fulton L."/>
            <person name="Fulton B."/>
            <person name="Courtney L."/>
            <person name="Fronick C."/>
            <person name="Harrison M."/>
            <person name="Strong C."/>
            <person name="Farmer C."/>
            <person name="Delahaunty K."/>
            <person name="Markovic C."/>
            <person name="Hall O."/>
            <person name="Minx P."/>
            <person name="Tomlinson C."/>
            <person name="Mitreva M."/>
            <person name="Nelson J."/>
            <person name="Hou S."/>
            <person name="Wollam A."/>
            <person name="Pepin K.H."/>
            <person name="Johnson M."/>
            <person name="Bhonagiri V."/>
            <person name="Nash W.E."/>
            <person name="Warren W."/>
            <person name="Chinwalla A."/>
            <person name="Mardis E.R."/>
            <person name="Wilson R.K."/>
        </authorList>
    </citation>
    <scope>NUCLEOTIDE SEQUENCE [LARGE SCALE GENOMIC DNA]</scope>
    <source>
        <strain evidence="4 5">ATCC 51271</strain>
    </source>
</reference>
<comment type="caution">
    <text evidence="4">The sequence shown here is derived from an EMBL/GenBank/DDBJ whole genome shotgun (WGS) entry which is preliminary data.</text>
</comment>